<proteinExistence type="predicted"/>
<protein>
    <submittedName>
        <fullName evidence="1">Uncharacterized protein</fullName>
    </submittedName>
</protein>
<accession>A0AAW1MLJ2</accession>
<sequence>MQVKKYFRKYKEVVIEFEVSGERRRLTCDSEVDRPPIESLWPYPGFLLLRLHSYLNFVSGPNPEEAVTLDVDRSEVVAVCPPSPPRLHATCGFDDMQVNE</sequence>
<gene>
    <name evidence="1" type="ORF">QE152_g5698</name>
</gene>
<dbReference type="AlphaFoldDB" id="A0AAW1MLJ2"/>
<comment type="caution">
    <text evidence="1">The sequence shown here is derived from an EMBL/GenBank/DDBJ whole genome shotgun (WGS) entry which is preliminary data.</text>
</comment>
<evidence type="ECO:0000313" key="2">
    <source>
        <dbReference type="Proteomes" id="UP001458880"/>
    </source>
</evidence>
<name>A0AAW1MLJ2_POPJA</name>
<keyword evidence="2" id="KW-1185">Reference proteome</keyword>
<reference evidence="1 2" key="1">
    <citation type="journal article" date="2024" name="BMC Genomics">
        <title>De novo assembly and annotation of Popillia japonica's genome with initial clues to its potential as an invasive pest.</title>
        <authorList>
            <person name="Cucini C."/>
            <person name="Boschi S."/>
            <person name="Funari R."/>
            <person name="Cardaioli E."/>
            <person name="Iannotti N."/>
            <person name="Marturano G."/>
            <person name="Paoli F."/>
            <person name="Bruttini M."/>
            <person name="Carapelli A."/>
            <person name="Frati F."/>
            <person name="Nardi F."/>
        </authorList>
    </citation>
    <scope>NUCLEOTIDE SEQUENCE [LARGE SCALE GENOMIC DNA]</scope>
    <source>
        <strain evidence="1">DMR45628</strain>
    </source>
</reference>
<dbReference type="Proteomes" id="UP001458880">
    <property type="component" value="Unassembled WGS sequence"/>
</dbReference>
<dbReference type="EMBL" id="JASPKY010000035">
    <property type="protein sequence ID" value="KAK9747011.1"/>
    <property type="molecule type" value="Genomic_DNA"/>
</dbReference>
<evidence type="ECO:0000313" key="1">
    <source>
        <dbReference type="EMBL" id="KAK9747011.1"/>
    </source>
</evidence>
<organism evidence="1 2">
    <name type="scientific">Popillia japonica</name>
    <name type="common">Japanese beetle</name>
    <dbReference type="NCBI Taxonomy" id="7064"/>
    <lineage>
        <taxon>Eukaryota</taxon>
        <taxon>Metazoa</taxon>
        <taxon>Ecdysozoa</taxon>
        <taxon>Arthropoda</taxon>
        <taxon>Hexapoda</taxon>
        <taxon>Insecta</taxon>
        <taxon>Pterygota</taxon>
        <taxon>Neoptera</taxon>
        <taxon>Endopterygota</taxon>
        <taxon>Coleoptera</taxon>
        <taxon>Polyphaga</taxon>
        <taxon>Scarabaeiformia</taxon>
        <taxon>Scarabaeidae</taxon>
        <taxon>Rutelinae</taxon>
        <taxon>Popillia</taxon>
    </lineage>
</organism>